<feature type="transmembrane region" description="Helical" evidence="2">
    <location>
        <begin position="87"/>
        <end position="108"/>
    </location>
</feature>
<keyword evidence="4" id="KW-1185">Reference proteome</keyword>
<dbReference type="Gramene" id="GBG86710">
    <property type="protein sequence ID" value="GBG86710"/>
    <property type="gene ID" value="CBR_g41774"/>
</dbReference>
<organism evidence="3 4">
    <name type="scientific">Chara braunii</name>
    <name type="common">Braun's stonewort</name>
    <dbReference type="NCBI Taxonomy" id="69332"/>
    <lineage>
        <taxon>Eukaryota</taxon>
        <taxon>Viridiplantae</taxon>
        <taxon>Streptophyta</taxon>
        <taxon>Charophyceae</taxon>
        <taxon>Charales</taxon>
        <taxon>Characeae</taxon>
        <taxon>Chara</taxon>
    </lineage>
</organism>
<proteinExistence type="predicted"/>
<dbReference type="EMBL" id="BFEA01000576">
    <property type="protein sequence ID" value="GBG86710.1"/>
    <property type="molecule type" value="Genomic_DNA"/>
</dbReference>
<feature type="region of interest" description="Disordered" evidence="1">
    <location>
        <begin position="1"/>
        <end position="25"/>
    </location>
</feature>
<accession>A0A388LWK5</accession>
<sequence>MNAGLRVVSDRSRSKSRKGTGTFSGYGGRIEEDRCSENQVGRDECADERNCVASSSSSSLLSFAQRPDTWQYMLAQLPLADLGKNAVLAQLSLGILVNIHIILTVAVLSAEVGAGKQMPQLCRTIAEGAPFDNPCLPFWRWMVMERAPGAVLLREFWNHETHLVQVWKGLLDKMNQELLGLAQKPWRDLLQR</sequence>
<dbReference type="AlphaFoldDB" id="A0A388LWK5"/>
<dbReference type="Proteomes" id="UP000265515">
    <property type="component" value="Unassembled WGS sequence"/>
</dbReference>
<gene>
    <name evidence="3" type="ORF">CBR_g41774</name>
</gene>
<protein>
    <submittedName>
        <fullName evidence="3">Uncharacterized protein</fullName>
    </submittedName>
</protein>
<evidence type="ECO:0000256" key="1">
    <source>
        <dbReference type="SAM" id="MobiDB-lite"/>
    </source>
</evidence>
<reference evidence="3 4" key="1">
    <citation type="journal article" date="2018" name="Cell">
        <title>The Chara Genome: Secondary Complexity and Implications for Plant Terrestrialization.</title>
        <authorList>
            <person name="Nishiyama T."/>
            <person name="Sakayama H."/>
            <person name="Vries J.D."/>
            <person name="Buschmann H."/>
            <person name="Saint-Marcoux D."/>
            <person name="Ullrich K.K."/>
            <person name="Haas F.B."/>
            <person name="Vanderstraeten L."/>
            <person name="Becker D."/>
            <person name="Lang D."/>
            <person name="Vosolsobe S."/>
            <person name="Rombauts S."/>
            <person name="Wilhelmsson P.K.I."/>
            <person name="Janitza P."/>
            <person name="Kern R."/>
            <person name="Heyl A."/>
            <person name="Rumpler F."/>
            <person name="Villalobos L.I.A.C."/>
            <person name="Clay J.M."/>
            <person name="Skokan R."/>
            <person name="Toyoda A."/>
            <person name="Suzuki Y."/>
            <person name="Kagoshima H."/>
            <person name="Schijlen E."/>
            <person name="Tajeshwar N."/>
            <person name="Catarino B."/>
            <person name="Hetherington A.J."/>
            <person name="Saltykova A."/>
            <person name="Bonnot C."/>
            <person name="Breuninger H."/>
            <person name="Symeonidi A."/>
            <person name="Radhakrishnan G.V."/>
            <person name="Van Nieuwerburgh F."/>
            <person name="Deforce D."/>
            <person name="Chang C."/>
            <person name="Karol K.G."/>
            <person name="Hedrich R."/>
            <person name="Ulvskov P."/>
            <person name="Glockner G."/>
            <person name="Delwiche C.F."/>
            <person name="Petrasek J."/>
            <person name="Van de Peer Y."/>
            <person name="Friml J."/>
            <person name="Beilby M."/>
            <person name="Dolan L."/>
            <person name="Kohara Y."/>
            <person name="Sugano S."/>
            <person name="Fujiyama A."/>
            <person name="Delaux P.-M."/>
            <person name="Quint M."/>
            <person name="TheiBen G."/>
            <person name="Hagemann M."/>
            <person name="Harholt J."/>
            <person name="Dunand C."/>
            <person name="Zachgo S."/>
            <person name="Langdale J."/>
            <person name="Maumus F."/>
            <person name="Straeten D.V.D."/>
            <person name="Gould S.B."/>
            <person name="Rensing S.A."/>
        </authorList>
    </citation>
    <scope>NUCLEOTIDE SEQUENCE [LARGE SCALE GENOMIC DNA]</scope>
    <source>
        <strain evidence="3 4">S276</strain>
    </source>
</reference>
<comment type="caution">
    <text evidence="3">The sequence shown here is derived from an EMBL/GenBank/DDBJ whole genome shotgun (WGS) entry which is preliminary data.</text>
</comment>
<keyword evidence="2" id="KW-0472">Membrane</keyword>
<evidence type="ECO:0000256" key="2">
    <source>
        <dbReference type="SAM" id="Phobius"/>
    </source>
</evidence>
<evidence type="ECO:0000313" key="4">
    <source>
        <dbReference type="Proteomes" id="UP000265515"/>
    </source>
</evidence>
<name>A0A388LWK5_CHABU</name>
<keyword evidence="2" id="KW-0812">Transmembrane</keyword>
<evidence type="ECO:0000313" key="3">
    <source>
        <dbReference type="EMBL" id="GBG86710.1"/>
    </source>
</evidence>
<keyword evidence="2" id="KW-1133">Transmembrane helix</keyword>